<dbReference type="NCBIfam" id="TIGR00180">
    <property type="entry name" value="parB_part"/>
    <property type="match status" value="1"/>
</dbReference>
<protein>
    <submittedName>
        <fullName evidence="3">ParB/RepB/Spo0J family partition protein</fullName>
    </submittedName>
</protein>
<dbReference type="PANTHER" id="PTHR33375">
    <property type="entry name" value="CHROMOSOME-PARTITIONING PROTEIN PARB-RELATED"/>
    <property type="match status" value="1"/>
</dbReference>
<reference evidence="4" key="1">
    <citation type="journal article" date="2019" name="Int. J. Syst. Evol. Microbiol.">
        <title>The Global Catalogue of Microorganisms (GCM) 10K type strain sequencing project: providing services to taxonomists for standard genome sequencing and annotation.</title>
        <authorList>
            <consortium name="The Broad Institute Genomics Platform"/>
            <consortium name="The Broad Institute Genome Sequencing Center for Infectious Disease"/>
            <person name="Wu L."/>
            <person name="Ma J."/>
        </authorList>
    </citation>
    <scope>NUCLEOTIDE SEQUENCE [LARGE SCALE GENOMIC DNA]</scope>
    <source>
        <strain evidence="4">KCTC 52487</strain>
    </source>
</reference>
<evidence type="ECO:0000256" key="1">
    <source>
        <dbReference type="ARBA" id="ARBA00006295"/>
    </source>
</evidence>
<feature type="domain" description="ParB-like N-terminal" evidence="2">
    <location>
        <begin position="4"/>
        <end position="97"/>
    </location>
</feature>
<dbReference type="SUPFAM" id="SSF109709">
    <property type="entry name" value="KorB DNA-binding domain-like"/>
    <property type="match status" value="1"/>
</dbReference>
<dbReference type="Proteomes" id="UP001595379">
    <property type="component" value="Unassembled WGS sequence"/>
</dbReference>
<evidence type="ECO:0000313" key="3">
    <source>
        <dbReference type="EMBL" id="MFC2925972.1"/>
    </source>
</evidence>
<dbReference type="Gene3D" id="1.10.10.2830">
    <property type="match status" value="1"/>
</dbReference>
<dbReference type="PANTHER" id="PTHR33375:SF7">
    <property type="entry name" value="CHROMOSOME 2-PARTITIONING PROTEIN PARB-RELATED"/>
    <property type="match status" value="1"/>
</dbReference>
<proteinExistence type="inferred from homology"/>
<dbReference type="RefSeq" id="WP_343164843.1">
    <property type="nucleotide sequence ID" value="NZ_JBHRSV010000012.1"/>
</dbReference>
<evidence type="ECO:0000313" key="4">
    <source>
        <dbReference type="Proteomes" id="UP001595379"/>
    </source>
</evidence>
<name>A0ABV6ZX51_9PROT</name>
<dbReference type="SMART" id="SM00470">
    <property type="entry name" value="ParB"/>
    <property type="match status" value="1"/>
</dbReference>
<dbReference type="Pfam" id="PF02195">
    <property type="entry name" value="ParB_N"/>
    <property type="match status" value="1"/>
</dbReference>
<comment type="similarity">
    <text evidence="1">Belongs to the ParB family.</text>
</comment>
<sequence length="570" mass="61454">MHLTHIELDQLIVSPVNMRGGRRQASIKDILPSVKKRGILTPLLVRPNGEDGMYEIVAGKRRYLAAKAAELSGPLPCAILEEGDDADALEASLIENLARLDPDPMTEFEAFARLAREGRSVEDIAATFAVSPALVRQRLALGNLAPKIRIAYRAGKIDAESVRYLTLATKAQQTDWLALFENPEARAPRGYALKRWLFGGEDIATSAALFDLDAYPGRIVTDLFGEASYFDDAESFWSLQNAAIAERKAAYLADGWAGVRIYGPNDRYERWNEHEVAKSDGGHIVIEVHANGEVSIHEGRLSQRDYAKKIASERSEDANIEQPAKPEITQTMSDYLALHRRAMVGAELLTAPGVALRLAVAHLISGSGHWNVRPDPERALSEAVAASIRASKANGALAAAREAAAETLGLPFVPDTLIARPGRGASLSGHFRTLLALDDATVLSLLALVMAESLEAGGEGVEAAGCALQVDPATWWSPETAFSNLLRDRETVDAILGELGGEAVLTANLHETLKTKKAIVEAYLTGEGREKASGWTPRYLTFPMASYTSAGAGRLEAVSQSAAEAMARTD</sequence>
<dbReference type="EMBL" id="JBHRSV010000012">
    <property type="protein sequence ID" value="MFC2925972.1"/>
    <property type="molecule type" value="Genomic_DNA"/>
</dbReference>
<dbReference type="InterPro" id="IPR036086">
    <property type="entry name" value="ParB/Sulfiredoxin_sf"/>
</dbReference>
<dbReference type="Gene3D" id="3.90.1530.30">
    <property type="match status" value="1"/>
</dbReference>
<gene>
    <name evidence="3" type="ORF">ACFOOR_07625</name>
</gene>
<dbReference type="InterPro" id="IPR050336">
    <property type="entry name" value="Chromosome_partition/occlusion"/>
</dbReference>
<keyword evidence="4" id="KW-1185">Reference proteome</keyword>
<accession>A0ABV6ZX51</accession>
<dbReference type="InterPro" id="IPR003115">
    <property type="entry name" value="ParB_N"/>
</dbReference>
<comment type="caution">
    <text evidence="3">The sequence shown here is derived from an EMBL/GenBank/DDBJ whole genome shotgun (WGS) entry which is preliminary data.</text>
</comment>
<dbReference type="InterPro" id="IPR004437">
    <property type="entry name" value="ParB/RepB/Spo0J"/>
</dbReference>
<evidence type="ECO:0000259" key="2">
    <source>
        <dbReference type="SMART" id="SM00470"/>
    </source>
</evidence>
<organism evidence="3 4">
    <name type="scientific">Hyphobacterium vulgare</name>
    <dbReference type="NCBI Taxonomy" id="1736751"/>
    <lineage>
        <taxon>Bacteria</taxon>
        <taxon>Pseudomonadati</taxon>
        <taxon>Pseudomonadota</taxon>
        <taxon>Alphaproteobacteria</taxon>
        <taxon>Maricaulales</taxon>
        <taxon>Maricaulaceae</taxon>
        <taxon>Hyphobacterium</taxon>
    </lineage>
</organism>
<dbReference type="SUPFAM" id="SSF110849">
    <property type="entry name" value="ParB/Sulfiredoxin"/>
    <property type="match status" value="1"/>
</dbReference>